<dbReference type="PANTHER" id="PTHR43280:SF28">
    <property type="entry name" value="HTH-TYPE TRANSCRIPTIONAL ACTIVATOR RHAS"/>
    <property type="match status" value="1"/>
</dbReference>
<feature type="domain" description="Response regulatory" evidence="8">
    <location>
        <begin position="7"/>
        <end position="124"/>
    </location>
</feature>
<dbReference type="InterPro" id="IPR001789">
    <property type="entry name" value="Sig_transdc_resp-reg_receiver"/>
</dbReference>
<evidence type="ECO:0000256" key="3">
    <source>
        <dbReference type="ARBA" id="ARBA00023125"/>
    </source>
</evidence>
<gene>
    <name evidence="9" type="ORF">H9Q79_17320</name>
</gene>
<dbReference type="InterPro" id="IPR009057">
    <property type="entry name" value="Homeodomain-like_sf"/>
</dbReference>
<evidence type="ECO:0000256" key="1">
    <source>
        <dbReference type="ARBA" id="ARBA00018672"/>
    </source>
</evidence>
<dbReference type="CDD" id="cd17536">
    <property type="entry name" value="REC_YesN-like"/>
    <property type="match status" value="1"/>
</dbReference>
<dbReference type="GO" id="GO:0043565">
    <property type="term" value="F:sequence-specific DNA binding"/>
    <property type="evidence" value="ECO:0007669"/>
    <property type="project" value="InterPro"/>
</dbReference>
<keyword evidence="6" id="KW-0597">Phosphoprotein</keyword>
<reference evidence="9 10" key="1">
    <citation type="submission" date="2020-08" db="EMBL/GenBank/DDBJ databases">
        <authorList>
            <person name="Liu C."/>
            <person name="Sun Q."/>
        </authorList>
    </citation>
    <scope>NUCLEOTIDE SEQUENCE [LARGE SCALE GENOMIC DNA]</scope>
    <source>
        <strain evidence="9 10">NSJ-29</strain>
    </source>
</reference>
<feature type="domain" description="HTH araC/xylS-type" evidence="7">
    <location>
        <begin position="432"/>
        <end position="530"/>
    </location>
</feature>
<dbReference type="SUPFAM" id="SSF52172">
    <property type="entry name" value="CheY-like"/>
    <property type="match status" value="1"/>
</dbReference>
<feature type="modified residue" description="4-aspartylphosphate" evidence="6">
    <location>
        <position position="59"/>
    </location>
</feature>
<dbReference type="KEGG" id="whj:H9Q79_17320"/>
<dbReference type="InterPro" id="IPR018060">
    <property type="entry name" value="HTH_AraC"/>
</dbReference>
<organism evidence="9 10">
    <name type="scientific">Wansuia hejianensis</name>
    <dbReference type="NCBI Taxonomy" id="2763667"/>
    <lineage>
        <taxon>Bacteria</taxon>
        <taxon>Bacillati</taxon>
        <taxon>Bacillota</taxon>
        <taxon>Clostridia</taxon>
        <taxon>Lachnospirales</taxon>
        <taxon>Lachnospiraceae</taxon>
        <taxon>Wansuia</taxon>
    </lineage>
</organism>
<dbReference type="Proteomes" id="UP000515860">
    <property type="component" value="Chromosome"/>
</dbReference>
<name>A0A7G9GCQ9_9FIRM</name>
<dbReference type="PROSITE" id="PS00041">
    <property type="entry name" value="HTH_ARAC_FAMILY_1"/>
    <property type="match status" value="1"/>
</dbReference>
<dbReference type="PANTHER" id="PTHR43280">
    <property type="entry name" value="ARAC-FAMILY TRANSCRIPTIONAL REGULATOR"/>
    <property type="match status" value="1"/>
</dbReference>
<dbReference type="PROSITE" id="PS01124">
    <property type="entry name" value="HTH_ARAC_FAMILY_2"/>
    <property type="match status" value="1"/>
</dbReference>
<accession>A0A7G9GCQ9</accession>
<comment type="function">
    <text evidence="5">May play the central regulatory role in sporulation. It may be an element of the effector pathway responsible for the activation of sporulation genes in response to nutritional stress. Spo0A may act in concert with spo0H (a sigma factor) to control the expression of some genes that are critical to the sporulation process.</text>
</comment>
<dbReference type="Pfam" id="PF12833">
    <property type="entry name" value="HTH_18"/>
    <property type="match status" value="1"/>
</dbReference>
<evidence type="ECO:0000256" key="6">
    <source>
        <dbReference type="PROSITE-ProRule" id="PRU00169"/>
    </source>
</evidence>
<dbReference type="InterPro" id="IPR018062">
    <property type="entry name" value="HTH_AraC-typ_CS"/>
</dbReference>
<dbReference type="Gene3D" id="1.10.10.60">
    <property type="entry name" value="Homeodomain-like"/>
    <property type="match status" value="2"/>
</dbReference>
<keyword evidence="10" id="KW-1185">Reference proteome</keyword>
<protein>
    <recommendedName>
        <fullName evidence="1">Stage 0 sporulation protein A homolog</fullName>
    </recommendedName>
</protein>
<evidence type="ECO:0000313" key="9">
    <source>
        <dbReference type="EMBL" id="QNM08591.1"/>
    </source>
</evidence>
<dbReference type="SMART" id="SM00342">
    <property type="entry name" value="HTH_ARAC"/>
    <property type="match status" value="1"/>
</dbReference>
<dbReference type="InterPro" id="IPR011006">
    <property type="entry name" value="CheY-like_superfamily"/>
</dbReference>
<sequence length="532" mass="61579">MSEKKRSVLIVDDEFRIGILIKKLIRWSELDMECQDVLDNGESALRVMKDSRPDIVITDVRMPKINGLDLIKMARDSKIQTHFIVVSGYKEFEYAHRALAYGVEDYILKPVNEKELNDALQKIRRKLDDKEKQDTMQEELQKTVVESSKIIKRDFLKNIIDQGDEAPVNDVPISMEGEVYRGIDIKLDYVDFNRIDHKQDKLTVDRVRSIVESVLKAELEEILICEKDYLHIYCLFNYDFVRSRMVRELISDILLRIKEYLMGFDQYEVTIGIGSERTEFGEIRFSILEAYRAVCNRMRLGTGRLIYFDTIPGAGEAEIRERFEECRDSLHASIDSCSRENLSACISEIFAEVPAGEGIDMTVYYMAAEKLIDLFFSALNQEELSNQKKDLQSKCQHCCKLARLAKLLKQSLGDCVEMIRMTAETKSTKPIRQAKQYVEEHYREKILLEDIAAVVDLNPVYFSALFKKETDMNFSTYLINVRMERAKKMLTSTNETIAAVGDAVGYSDQKYFSQLFKKVVGVKPAIYRRLHS</sequence>
<proteinExistence type="predicted"/>
<dbReference type="Gene3D" id="3.40.50.2300">
    <property type="match status" value="1"/>
</dbReference>
<evidence type="ECO:0000259" key="8">
    <source>
        <dbReference type="PROSITE" id="PS50110"/>
    </source>
</evidence>
<dbReference type="GO" id="GO:0003700">
    <property type="term" value="F:DNA-binding transcription factor activity"/>
    <property type="evidence" value="ECO:0007669"/>
    <property type="project" value="InterPro"/>
</dbReference>
<evidence type="ECO:0000256" key="5">
    <source>
        <dbReference type="ARBA" id="ARBA00024867"/>
    </source>
</evidence>
<evidence type="ECO:0000256" key="2">
    <source>
        <dbReference type="ARBA" id="ARBA00023015"/>
    </source>
</evidence>
<dbReference type="RefSeq" id="WP_118644733.1">
    <property type="nucleotide sequence ID" value="NZ_CP060635.1"/>
</dbReference>
<dbReference type="Pfam" id="PF00072">
    <property type="entry name" value="Response_reg"/>
    <property type="match status" value="1"/>
</dbReference>
<keyword evidence="3" id="KW-0238">DNA-binding</keyword>
<keyword evidence="4" id="KW-0804">Transcription</keyword>
<dbReference type="PROSITE" id="PS50110">
    <property type="entry name" value="RESPONSE_REGULATORY"/>
    <property type="match status" value="1"/>
</dbReference>
<dbReference type="SMART" id="SM00448">
    <property type="entry name" value="REC"/>
    <property type="match status" value="1"/>
</dbReference>
<dbReference type="EMBL" id="CP060635">
    <property type="protein sequence ID" value="QNM08591.1"/>
    <property type="molecule type" value="Genomic_DNA"/>
</dbReference>
<dbReference type="AlphaFoldDB" id="A0A7G9GCQ9"/>
<evidence type="ECO:0000259" key="7">
    <source>
        <dbReference type="PROSITE" id="PS01124"/>
    </source>
</evidence>
<dbReference type="SUPFAM" id="SSF46689">
    <property type="entry name" value="Homeodomain-like"/>
    <property type="match status" value="2"/>
</dbReference>
<evidence type="ECO:0000256" key="4">
    <source>
        <dbReference type="ARBA" id="ARBA00023163"/>
    </source>
</evidence>
<dbReference type="GO" id="GO:0000160">
    <property type="term" value="P:phosphorelay signal transduction system"/>
    <property type="evidence" value="ECO:0007669"/>
    <property type="project" value="InterPro"/>
</dbReference>
<evidence type="ECO:0000313" key="10">
    <source>
        <dbReference type="Proteomes" id="UP000515860"/>
    </source>
</evidence>
<keyword evidence="2" id="KW-0805">Transcription regulation</keyword>